<organism evidence="2 3">
    <name type="scientific">Tropicimonas omnivorans</name>
    <dbReference type="NCBI Taxonomy" id="3075590"/>
    <lineage>
        <taxon>Bacteria</taxon>
        <taxon>Pseudomonadati</taxon>
        <taxon>Pseudomonadota</taxon>
        <taxon>Alphaproteobacteria</taxon>
        <taxon>Rhodobacterales</taxon>
        <taxon>Roseobacteraceae</taxon>
        <taxon>Tropicimonas</taxon>
    </lineage>
</organism>
<keyword evidence="3" id="KW-1185">Reference proteome</keyword>
<evidence type="ECO:0000256" key="1">
    <source>
        <dbReference type="SAM" id="MobiDB-lite"/>
    </source>
</evidence>
<accession>A0ABU3DCJ1</accession>
<dbReference type="Proteomes" id="UP001265259">
    <property type="component" value="Unassembled WGS sequence"/>
</dbReference>
<proteinExistence type="predicted"/>
<name>A0ABU3DCJ1_9RHOB</name>
<dbReference type="EMBL" id="JAVRHL010000001">
    <property type="protein sequence ID" value="MDT0681429.1"/>
    <property type="molecule type" value="Genomic_DNA"/>
</dbReference>
<dbReference type="Pfam" id="PF11720">
    <property type="entry name" value="Inhibitor_I78"/>
    <property type="match status" value="1"/>
</dbReference>
<dbReference type="InterPro" id="IPR021719">
    <property type="entry name" value="Prot_inh_I78"/>
</dbReference>
<evidence type="ECO:0000313" key="2">
    <source>
        <dbReference type="EMBL" id="MDT0681429.1"/>
    </source>
</evidence>
<comment type="caution">
    <text evidence="2">The sequence shown here is derived from an EMBL/GenBank/DDBJ whole genome shotgun (WGS) entry which is preliminary data.</text>
</comment>
<dbReference type="Gene3D" id="3.30.10.10">
    <property type="entry name" value="Trypsin Inhibitor V, subunit A"/>
    <property type="match status" value="1"/>
</dbReference>
<gene>
    <name evidence="2" type="ORF">RM543_01935</name>
</gene>
<dbReference type="PROSITE" id="PS51257">
    <property type="entry name" value="PROKAR_LIPOPROTEIN"/>
    <property type="match status" value="1"/>
</dbReference>
<reference evidence="2 3" key="1">
    <citation type="submission" date="2023-09" db="EMBL/GenBank/DDBJ databases">
        <authorList>
            <person name="Rey-Velasco X."/>
        </authorList>
    </citation>
    <scope>NUCLEOTIDE SEQUENCE [LARGE SCALE GENOMIC DNA]</scope>
    <source>
        <strain evidence="2 3">F158</strain>
    </source>
</reference>
<dbReference type="RefSeq" id="WP_311689101.1">
    <property type="nucleotide sequence ID" value="NZ_JAVRHL010000001.1"/>
</dbReference>
<evidence type="ECO:0000313" key="3">
    <source>
        <dbReference type="Proteomes" id="UP001265259"/>
    </source>
</evidence>
<feature type="region of interest" description="Disordered" evidence="1">
    <location>
        <begin position="25"/>
        <end position="59"/>
    </location>
</feature>
<protein>
    <submittedName>
        <fullName evidence="2">I78 family peptidase inhibitor</fullName>
    </submittedName>
</protein>
<sequence>MRRCALPIVIASTAILGACTSSIIDEGSDMPPSGSTFDPATPPATGSGIDQSRSGLETREPDTCQIDEFRGFTGQPATVAESAVSGRPVRVIPPDAIVTQEYLPRRVNFFTDGAGTVVRVTCG</sequence>